<accession>A0A4C1UPT9</accession>
<organism evidence="1 2">
    <name type="scientific">Eumeta variegata</name>
    <name type="common">Bagworm moth</name>
    <name type="synonym">Eumeta japonica</name>
    <dbReference type="NCBI Taxonomy" id="151549"/>
    <lineage>
        <taxon>Eukaryota</taxon>
        <taxon>Metazoa</taxon>
        <taxon>Ecdysozoa</taxon>
        <taxon>Arthropoda</taxon>
        <taxon>Hexapoda</taxon>
        <taxon>Insecta</taxon>
        <taxon>Pterygota</taxon>
        <taxon>Neoptera</taxon>
        <taxon>Endopterygota</taxon>
        <taxon>Lepidoptera</taxon>
        <taxon>Glossata</taxon>
        <taxon>Ditrysia</taxon>
        <taxon>Tineoidea</taxon>
        <taxon>Psychidae</taxon>
        <taxon>Oiketicinae</taxon>
        <taxon>Eumeta</taxon>
    </lineage>
</organism>
<dbReference type="OrthoDB" id="10017160at2759"/>
<protein>
    <submittedName>
        <fullName evidence="1">Uncharacterized protein</fullName>
    </submittedName>
</protein>
<dbReference type="Proteomes" id="UP000299102">
    <property type="component" value="Unassembled WGS sequence"/>
</dbReference>
<reference evidence="1 2" key="1">
    <citation type="journal article" date="2019" name="Commun. Biol.">
        <title>The bagworm genome reveals a unique fibroin gene that provides high tensile strength.</title>
        <authorList>
            <person name="Kono N."/>
            <person name="Nakamura H."/>
            <person name="Ohtoshi R."/>
            <person name="Tomita M."/>
            <person name="Numata K."/>
            <person name="Arakawa K."/>
        </authorList>
    </citation>
    <scope>NUCLEOTIDE SEQUENCE [LARGE SCALE GENOMIC DNA]</scope>
</reference>
<evidence type="ECO:0000313" key="1">
    <source>
        <dbReference type="EMBL" id="GBP28483.1"/>
    </source>
</evidence>
<keyword evidence="2" id="KW-1185">Reference proteome</keyword>
<evidence type="ECO:0000313" key="2">
    <source>
        <dbReference type="Proteomes" id="UP000299102"/>
    </source>
</evidence>
<gene>
    <name evidence="1" type="ORF">EVAR_93430_1</name>
</gene>
<comment type="caution">
    <text evidence="1">The sequence shown here is derived from an EMBL/GenBank/DDBJ whole genome shotgun (WGS) entry which is preliminary data.</text>
</comment>
<sequence length="185" mass="20805">MDLTHEHFSAIVYYDFRRGLTQKQCIDQLVLTLEMKRHRKPLGITDLVINLASMRTAPKLNNSQRCYHRSPYIPATQSSHHYIADLLARNGMEGSELIQIQGWEGKIGECGAGGDSKPLELSLTRSCWSFQSRDMEPATTYGHVLAIKITSRPVVAAAVVGRIVRCLTLEVLSRSPSRVVTLRER</sequence>
<proteinExistence type="predicted"/>
<dbReference type="AlphaFoldDB" id="A0A4C1UPT9"/>
<name>A0A4C1UPT9_EUMVA</name>
<dbReference type="EMBL" id="BGZK01000207">
    <property type="protein sequence ID" value="GBP28483.1"/>
    <property type="molecule type" value="Genomic_DNA"/>
</dbReference>